<dbReference type="EMBL" id="SHOA02000013">
    <property type="protein sequence ID" value="TDH67879.1"/>
    <property type="molecule type" value="Genomic_DNA"/>
</dbReference>
<protein>
    <recommendedName>
        <fullName evidence="5">Dynactin subunit 5</fullName>
    </recommendedName>
</protein>
<reference evidence="6 7" key="1">
    <citation type="journal article" date="2021" name="Genome Biol.">
        <title>AFLAP: assembly-free linkage analysis pipeline using k-mers from genome sequencing data.</title>
        <authorList>
            <person name="Fletcher K."/>
            <person name="Zhang L."/>
            <person name="Gil J."/>
            <person name="Han R."/>
            <person name="Cavanaugh K."/>
            <person name="Michelmore R."/>
        </authorList>
    </citation>
    <scope>NUCLEOTIDE SEQUENCE [LARGE SCALE GENOMIC DNA]</scope>
    <source>
        <strain evidence="6 7">SF5</strain>
    </source>
</reference>
<organism evidence="6 7">
    <name type="scientific">Bremia lactucae</name>
    <name type="common">Lettuce downy mildew</name>
    <dbReference type="NCBI Taxonomy" id="4779"/>
    <lineage>
        <taxon>Eukaryota</taxon>
        <taxon>Sar</taxon>
        <taxon>Stramenopiles</taxon>
        <taxon>Oomycota</taxon>
        <taxon>Peronosporomycetes</taxon>
        <taxon>Peronosporales</taxon>
        <taxon>Peronosporaceae</taxon>
        <taxon>Bremia</taxon>
    </lineage>
</organism>
<evidence type="ECO:0000313" key="6">
    <source>
        <dbReference type="EMBL" id="TDH67879.1"/>
    </source>
</evidence>
<dbReference type="Proteomes" id="UP000294530">
    <property type="component" value="Unassembled WGS sequence"/>
</dbReference>
<dbReference type="SUPFAM" id="SSF51161">
    <property type="entry name" value="Trimeric LpxA-like enzymes"/>
    <property type="match status" value="1"/>
</dbReference>
<sequence>MWRSGLAFIPIKVGDYVYIGEDSVVEAAMIGSCVQIGKNCVIGKRVIIRDCCRIEENSVVPADSVIPPFSRIGGVPGKYLEDMPEATQELYISQISRYFDNFTPRTN</sequence>
<dbReference type="AlphaFoldDB" id="A0A976FJV7"/>
<dbReference type="RefSeq" id="XP_067817378.1">
    <property type="nucleotide sequence ID" value="XM_067961553.1"/>
</dbReference>
<dbReference type="PANTHER" id="PTHR46126:SF1">
    <property type="entry name" value="DYNACTIN SUBUNIT 5"/>
    <property type="match status" value="1"/>
</dbReference>
<dbReference type="KEGG" id="blac:94347224"/>
<dbReference type="InterPro" id="IPR011004">
    <property type="entry name" value="Trimer_LpxA-like_sf"/>
</dbReference>
<evidence type="ECO:0000256" key="3">
    <source>
        <dbReference type="ARBA" id="ARBA00023212"/>
    </source>
</evidence>
<dbReference type="GO" id="GO:0005869">
    <property type="term" value="C:dynactin complex"/>
    <property type="evidence" value="ECO:0007669"/>
    <property type="project" value="TreeGrafter"/>
</dbReference>
<comment type="subcellular location">
    <subcellularLocation>
        <location evidence="1">Cytoplasm</location>
        <location evidence="1">Cytoskeleton</location>
    </subcellularLocation>
</comment>
<keyword evidence="7" id="KW-1185">Reference proteome</keyword>
<name>A0A976FJV7_BRELC</name>
<evidence type="ECO:0000313" key="7">
    <source>
        <dbReference type="Proteomes" id="UP000294530"/>
    </source>
</evidence>
<evidence type="ECO:0000256" key="5">
    <source>
        <dbReference type="ARBA" id="ARBA00034865"/>
    </source>
</evidence>
<dbReference type="Pfam" id="PF21711">
    <property type="entry name" value="DCTN5"/>
    <property type="match status" value="1"/>
</dbReference>
<evidence type="ECO:0000256" key="1">
    <source>
        <dbReference type="ARBA" id="ARBA00004245"/>
    </source>
</evidence>
<accession>A0A976FJV7</accession>
<dbReference type="InterPro" id="IPR047125">
    <property type="entry name" value="DCTN5"/>
</dbReference>
<keyword evidence="3" id="KW-0206">Cytoskeleton</keyword>
<dbReference type="GeneID" id="94347224"/>
<evidence type="ECO:0000256" key="2">
    <source>
        <dbReference type="ARBA" id="ARBA00022490"/>
    </source>
</evidence>
<keyword evidence="2" id="KW-0963">Cytoplasm</keyword>
<comment type="similarity">
    <text evidence="4">Belongs to the dynactin subunits 5/6 family. Dynactin subunit 5 subfamily.</text>
</comment>
<evidence type="ECO:0000256" key="4">
    <source>
        <dbReference type="ARBA" id="ARBA00034706"/>
    </source>
</evidence>
<proteinExistence type="inferred from homology"/>
<comment type="caution">
    <text evidence="6">The sequence shown here is derived from an EMBL/GenBank/DDBJ whole genome shotgun (WGS) entry which is preliminary data.</text>
</comment>
<dbReference type="Gene3D" id="2.160.10.10">
    <property type="entry name" value="Hexapeptide repeat proteins"/>
    <property type="match status" value="1"/>
</dbReference>
<gene>
    <name evidence="6" type="ORF">CCR75_003459</name>
</gene>
<dbReference type="PANTHER" id="PTHR46126">
    <property type="entry name" value="DYNACTIN SUBUNIT 5"/>
    <property type="match status" value="1"/>
</dbReference>
<dbReference type="OrthoDB" id="417208at2759"/>